<dbReference type="PANTHER" id="PTHR30329">
    <property type="entry name" value="STATOR ELEMENT OF FLAGELLAR MOTOR COMPLEX"/>
    <property type="match status" value="1"/>
</dbReference>
<comment type="subcellular location">
    <subcellularLocation>
        <location evidence="1">Cell outer membrane</location>
    </subcellularLocation>
</comment>
<feature type="compositionally biased region" description="Polar residues" evidence="5">
    <location>
        <begin position="191"/>
        <end position="200"/>
    </location>
</feature>
<dbReference type="GO" id="GO:0009279">
    <property type="term" value="C:cell outer membrane"/>
    <property type="evidence" value="ECO:0007669"/>
    <property type="project" value="UniProtKB-SubCell"/>
</dbReference>
<evidence type="ECO:0000256" key="6">
    <source>
        <dbReference type="SAM" id="SignalP"/>
    </source>
</evidence>
<evidence type="ECO:0000313" key="9">
    <source>
        <dbReference type="Proteomes" id="UP000198724"/>
    </source>
</evidence>
<dbReference type="InterPro" id="IPR036737">
    <property type="entry name" value="OmpA-like_sf"/>
</dbReference>
<keyword evidence="2 4" id="KW-0472">Membrane</keyword>
<name>A0A1I2TZL0_9BACT</name>
<dbReference type="CDD" id="cd07185">
    <property type="entry name" value="OmpA_C-like"/>
    <property type="match status" value="1"/>
</dbReference>
<feature type="compositionally biased region" description="Basic and acidic residues" evidence="5">
    <location>
        <begin position="204"/>
        <end position="213"/>
    </location>
</feature>
<gene>
    <name evidence="8" type="ORF">SAMN05421739_103342</name>
</gene>
<feature type="chain" id="PRO_5011647090" evidence="6">
    <location>
        <begin position="19"/>
        <end position="213"/>
    </location>
</feature>
<evidence type="ECO:0000259" key="7">
    <source>
        <dbReference type="PROSITE" id="PS51123"/>
    </source>
</evidence>
<protein>
    <submittedName>
        <fullName evidence="8">Outer membrane protein OmpA</fullName>
    </submittedName>
</protein>
<evidence type="ECO:0000256" key="5">
    <source>
        <dbReference type="SAM" id="MobiDB-lite"/>
    </source>
</evidence>
<dbReference type="InterPro" id="IPR006664">
    <property type="entry name" value="OMP_bac"/>
</dbReference>
<feature type="signal peptide" evidence="6">
    <location>
        <begin position="1"/>
        <end position="18"/>
    </location>
</feature>
<dbReference type="AlphaFoldDB" id="A0A1I2TZL0"/>
<evidence type="ECO:0000256" key="1">
    <source>
        <dbReference type="ARBA" id="ARBA00004442"/>
    </source>
</evidence>
<evidence type="ECO:0000313" key="8">
    <source>
        <dbReference type="EMBL" id="SFG70332.1"/>
    </source>
</evidence>
<reference evidence="9" key="1">
    <citation type="submission" date="2016-10" db="EMBL/GenBank/DDBJ databases">
        <authorList>
            <person name="Varghese N."/>
            <person name="Submissions S."/>
        </authorList>
    </citation>
    <scope>NUCLEOTIDE SEQUENCE [LARGE SCALE GENOMIC DNA]</scope>
    <source>
        <strain evidence="9">LP51</strain>
    </source>
</reference>
<dbReference type="PANTHER" id="PTHR30329:SF21">
    <property type="entry name" value="LIPOPROTEIN YIAD-RELATED"/>
    <property type="match status" value="1"/>
</dbReference>
<dbReference type="STRING" id="1436961.SAMN05421739_103342"/>
<dbReference type="PROSITE" id="PS51123">
    <property type="entry name" value="OMPA_2"/>
    <property type="match status" value="1"/>
</dbReference>
<dbReference type="InterPro" id="IPR006665">
    <property type="entry name" value="OmpA-like"/>
</dbReference>
<dbReference type="Proteomes" id="UP000198724">
    <property type="component" value="Unassembled WGS sequence"/>
</dbReference>
<dbReference type="Gene3D" id="3.30.1330.60">
    <property type="entry name" value="OmpA-like domain"/>
    <property type="match status" value="1"/>
</dbReference>
<dbReference type="EMBL" id="FOOT01000003">
    <property type="protein sequence ID" value="SFG70332.1"/>
    <property type="molecule type" value="Genomic_DNA"/>
</dbReference>
<dbReference type="SUPFAM" id="SSF103088">
    <property type="entry name" value="OmpA-like"/>
    <property type="match status" value="1"/>
</dbReference>
<dbReference type="PRINTS" id="PR01021">
    <property type="entry name" value="OMPADOMAIN"/>
</dbReference>
<evidence type="ECO:0000256" key="3">
    <source>
        <dbReference type="ARBA" id="ARBA00023237"/>
    </source>
</evidence>
<evidence type="ECO:0000256" key="4">
    <source>
        <dbReference type="PROSITE-ProRule" id="PRU00473"/>
    </source>
</evidence>
<evidence type="ECO:0000256" key="2">
    <source>
        <dbReference type="ARBA" id="ARBA00023136"/>
    </source>
</evidence>
<proteinExistence type="predicted"/>
<sequence length="213" mass="23226">MKKTLLCLTCALALVFSACDNMSTKTEATHNEASEATADTAVAFENENSPDSAADGSIVDVDASGDADWNNIDMNLPNLDWPEFKGSDVEVRGNNRYSVYSVGEDVLFDTDKAEIRKGAEENLRKISSSIAQRYKDGQVRVYGYTDAQGSAGYNKDLAEKRAEAVKNWLQKNGNIAASRISVHPVGEAKPTASNETAKGRQQNRRVEIVVRNS</sequence>
<dbReference type="InterPro" id="IPR050330">
    <property type="entry name" value="Bact_OuterMem_StrucFunc"/>
</dbReference>
<keyword evidence="6" id="KW-0732">Signal</keyword>
<feature type="region of interest" description="Disordered" evidence="5">
    <location>
        <begin position="186"/>
        <end position="213"/>
    </location>
</feature>
<keyword evidence="3" id="KW-0998">Cell outer membrane</keyword>
<dbReference type="PROSITE" id="PS51257">
    <property type="entry name" value="PROKAR_LIPOPROTEIN"/>
    <property type="match status" value="1"/>
</dbReference>
<dbReference type="Pfam" id="PF00691">
    <property type="entry name" value="OmpA"/>
    <property type="match status" value="1"/>
</dbReference>
<keyword evidence="9" id="KW-1185">Reference proteome</keyword>
<feature type="domain" description="OmpA-like" evidence="7">
    <location>
        <begin position="95"/>
        <end position="213"/>
    </location>
</feature>
<organism evidence="8 9">
    <name type="scientific">Pontibacter chinhatensis</name>
    <dbReference type="NCBI Taxonomy" id="1436961"/>
    <lineage>
        <taxon>Bacteria</taxon>
        <taxon>Pseudomonadati</taxon>
        <taxon>Bacteroidota</taxon>
        <taxon>Cytophagia</taxon>
        <taxon>Cytophagales</taxon>
        <taxon>Hymenobacteraceae</taxon>
        <taxon>Pontibacter</taxon>
    </lineage>
</organism>
<accession>A0A1I2TZL0</accession>